<name>A0A087S386_9ARCH</name>
<dbReference type="Proteomes" id="UP000029387">
    <property type="component" value="Unassembled WGS sequence"/>
</dbReference>
<keyword evidence="2" id="KW-1185">Reference proteome</keyword>
<comment type="caution">
    <text evidence="1">The sequence shown here is derived from an EMBL/GenBank/DDBJ whole genome shotgun (WGS) entry which is preliminary data.</text>
</comment>
<dbReference type="AlphaFoldDB" id="A0A087S386"/>
<organism evidence="1 2">
    <name type="scientific">Marine Group I thaumarchaeote SCGC AAA799-P11</name>
    <dbReference type="NCBI Taxonomy" id="1502295"/>
    <lineage>
        <taxon>Archaea</taxon>
        <taxon>Nitrososphaerota</taxon>
        <taxon>Marine Group I</taxon>
    </lineage>
</organism>
<evidence type="ECO:0000313" key="1">
    <source>
        <dbReference type="EMBL" id="KFM20190.1"/>
    </source>
</evidence>
<sequence>MQIPGGKKLKSQKIEYDFVNKETQTCCSNKPIYEITYFLGTKWLVCNECLDLDFFQAGIKEKVRISS</sequence>
<proteinExistence type="predicted"/>
<gene>
    <name evidence="1" type="ORF">AAA799P11_00266</name>
</gene>
<dbReference type="EMBL" id="JOSZ01000002">
    <property type="protein sequence ID" value="KFM20190.1"/>
    <property type="molecule type" value="Genomic_DNA"/>
</dbReference>
<protein>
    <submittedName>
        <fullName evidence="1">Uncharacterized protein</fullName>
    </submittedName>
</protein>
<reference evidence="1 2" key="1">
    <citation type="submission" date="2014-06" db="EMBL/GenBank/DDBJ databases">
        <authorList>
            <person name="Ngugi D.K."/>
            <person name="Blom J."/>
            <person name="Alam I."/>
            <person name="Rashid M."/>
            <person name="Baalawi W."/>
            <person name="Zhang G."/>
            <person name="Hikmawan T."/>
            <person name="Guan Y."/>
            <person name="Antunes A."/>
            <person name="Siam R."/>
            <person name="El-Dorry H."/>
            <person name="Bajic V."/>
            <person name="Stingl U."/>
        </authorList>
    </citation>
    <scope>NUCLEOTIDE SEQUENCE [LARGE SCALE GENOMIC DNA]</scope>
    <source>
        <strain evidence="1">SCGC AAA799-P11</strain>
    </source>
</reference>
<evidence type="ECO:0000313" key="2">
    <source>
        <dbReference type="Proteomes" id="UP000029387"/>
    </source>
</evidence>
<accession>A0A087S386</accession>